<dbReference type="AlphaFoldDB" id="A0A2A7U3J0"/>
<evidence type="ECO:0000313" key="2">
    <source>
        <dbReference type="EMBL" id="PEH72935.1"/>
    </source>
</evidence>
<organism evidence="2 3">
    <name type="scientific">Edwardsiella tarda</name>
    <dbReference type="NCBI Taxonomy" id="636"/>
    <lineage>
        <taxon>Bacteria</taxon>
        <taxon>Pseudomonadati</taxon>
        <taxon>Pseudomonadota</taxon>
        <taxon>Gammaproteobacteria</taxon>
        <taxon>Enterobacterales</taxon>
        <taxon>Hafniaceae</taxon>
        <taxon>Edwardsiella</taxon>
    </lineage>
</organism>
<feature type="transmembrane region" description="Helical" evidence="1">
    <location>
        <begin position="51"/>
        <end position="73"/>
    </location>
</feature>
<name>A0A2A7U3J0_EDWTA</name>
<keyword evidence="1" id="KW-0472">Membrane</keyword>
<accession>A0A2A7U3J0</accession>
<feature type="transmembrane region" description="Helical" evidence="1">
    <location>
        <begin position="93"/>
        <end position="117"/>
    </location>
</feature>
<keyword evidence="1" id="KW-1133">Transmembrane helix</keyword>
<dbReference type="OrthoDB" id="6058926at2"/>
<evidence type="ECO:0000256" key="1">
    <source>
        <dbReference type="SAM" id="Phobius"/>
    </source>
</evidence>
<dbReference type="Proteomes" id="UP000219788">
    <property type="component" value="Unassembled WGS sequence"/>
</dbReference>
<protein>
    <submittedName>
        <fullName evidence="2">Uncharacterized protein</fullName>
    </submittedName>
</protein>
<proteinExistence type="predicted"/>
<dbReference type="EMBL" id="PDDV01000013">
    <property type="protein sequence ID" value="PEH72935.1"/>
    <property type="molecule type" value="Genomic_DNA"/>
</dbReference>
<keyword evidence="1" id="KW-0812">Transmembrane</keyword>
<evidence type="ECO:0000313" key="3">
    <source>
        <dbReference type="Proteomes" id="UP000219788"/>
    </source>
</evidence>
<sequence>MSSLIIMVVMACGFWYTDNHYPSRLRYARTHGWSSYFYIAMQGCKFVAQGAVITLLLYPFVILIILLFTPFHYASWLHQVRILNVWLWEHDIFSYPIFCVSTLMLAVVFTYVAGDVARNMLKNERFREEAYREVAALDDVESLLVQAIDREMLIFITLKSRKFYVGYVTAPRIEHGQDRHLALIPYISGYRDKETLRYYEQYRYYALYLAQGITANSAWLNLQHFRHVIPMNQIEAISLFDICSYRWLNEHVTTYSI</sequence>
<dbReference type="RefSeq" id="WP_005293326.1">
    <property type="nucleotide sequence ID" value="NZ_CABKPF010000083.1"/>
</dbReference>
<gene>
    <name evidence="2" type="ORF">CRM76_13805</name>
</gene>
<comment type="caution">
    <text evidence="2">The sequence shown here is derived from an EMBL/GenBank/DDBJ whole genome shotgun (WGS) entry which is preliminary data.</text>
</comment>
<reference evidence="3" key="1">
    <citation type="submission" date="2017-09" db="EMBL/GenBank/DDBJ databases">
        <title>FDA dAtabase for Regulatory Grade micrObial Sequences (FDA-ARGOS): Supporting development and validation of Infectious Disease Dx tests.</title>
        <authorList>
            <person name="Goldberg B."/>
            <person name="Campos J."/>
            <person name="Tallon L."/>
            <person name="Sadzewicz L."/>
            <person name="Ott S."/>
            <person name="Zhao X."/>
            <person name="Nagaraj S."/>
            <person name="Vavikolanu K."/>
            <person name="Aluvathingal J."/>
            <person name="Nadendla S."/>
            <person name="Geyer C."/>
            <person name="Sichtig H."/>
        </authorList>
    </citation>
    <scope>NUCLEOTIDE SEQUENCE [LARGE SCALE GENOMIC DNA]</scope>
    <source>
        <strain evidence="3">FDAARGOS_370</strain>
    </source>
</reference>